<name>A0A897NF85_9EURY</name>
<evidence type="ECO:0000256" key="1">
    <source>
        <dbReference type="SAM" id="Phobius"/>
    </source>
</evidence>
<organism evidence="3 5">
    <name type="scientific">Halapricum desulfuricans</name>
    <dbReference type="NCBI Taxonomy" id="2841257"/>
    <lineage>
        <taxon>Archaea</taxon>
        <taxon>Methanobacteriati</taxon>
        <taxon>Methanobacteriota</taxon>
        <taxon>Stenosarchaea group</taxon>
        <taxon>Halobacteria</taxon>
        <taxon>Halobacteriales</taxon>
        <taxon>Haloarculaceae</taxon>
        <taxon>Halapricum</taxon>
    </lineage>
</organism>
<protein>
    <submittedName>
        <fullName evidence="3">Metal-binding domain</fullName>
    </submittedName>
</protein>
<keyword evidence="1" id="KW-0812">Transmembrane</keyword>
<dbReference type="PROSITE" id="PS50157">
    <property type="entry name" value="ZINC_FINGER_C2H2_2"/>
    <property type="match status" value="1"/>
</dbReference>
<dbReference type="KEGG" id="hds:HSR122_1645"/>
<evidence type="ECO:0000313" key="5">
    <source>
        <dbReference type="Proteomes" id="UP000662973"/>
    </source>
</evidence>
<dbReference type="Proteomes" id="UP000662973">
    <property type="component" value="Chromosome"/>
</dbReference>
<dbReference type="AlphaFoldDB" id="A0A897NF85"/>
<dbReference type="EMBL" id="CP064788">
    <property type="protein sequence ID" value="QSG09036.1"/>
    <property type="molecule type" value="Genomic_DNA"/>
</dbReference>
<evidence type="ECO:0000259" key="2">
    <source>
        <dbReference type="PROSITE" id="PS50157"/>
    </source>
</evidence>
<accession>A0A897NF85</accession>
<dbReference type="InterPro" id="IPR013087">
    <property type="entry name" value="Znf_C2H2_type"/>
</dbReference>
<feature type="domain" description="C2H2-type" evidence="2">
    <location>
        <begin position="15"/>
        <end position="38"/>
    </location>
</feature>
<reference evidence="3 5" key="1">
    <citation type="submission" date="2020-11" db="EMBL/GenBank/DDBJ databases">
        <title>Carbohydrate-dependent, anaerobic sulfur respiration: A novel catabolism in halophilic archaea.</title>
        <authorList>
            <person name="Sorokin D.Y."/>
            <person name="Messina E."/>
            <person name="Smedile F."/>
            <person name="La Cono V."/>
            <person name="Hallsworth J.E."/>
            <person name="Yakimov M.M."/>
        </authorList>
    </citation>
    <scope>NUCLEOTIDE SEQUENCE [LARGE SCALE GENOMIC DNA]</scope>
    <source>
        <strain evidence="4">HSR-Bgl</strain>
        <strain evidence="3 5">HSR12-2</strain>
    </source>
</reference>
<evidence type="ECO:0000313" key="4">
    <source>
        <dbReference type="EMBL" id="QSG12229.1"/>
    </source>
</evidence>
<sequence length="87" mass="9825">MTSETYDVPPGEPVYECPDCGRPFPERRLLALHRGLDHPDRLDEAERDAFESAYEAEAEPLRRYRIAAVGVLVVLYFGLLMAFALLG</sequence>
<proteinExistence type="predicted"/>
<gene>
    <name evidence="4" type="ORF">HSBGL_1818</name>
    <name evidence="3" type="ORF">HSR122_1645</name>
</gene>
<dbReference type="Proteomes" id="UP000663305">
    <property type="component" value="Chromosome"/>
</dbReference>
<keyword evidence="1" id="KW-1133">Transmembrane helix</keyword>
<dbReference type="EMBL" id="CP064789">
    <property type="protein sequence ID" value="QSG12229.1"/>
    <property type="molecule type" value="Genomic_DNA"/>
</dbReference>
<accession>A0A897NN00</accession>
<dbReference type="RefSeq" id="WP_229109032.1">
    <property type="nucleotide sequence ID" value="NZ_CP064788.1"/>
</dbReference>
<feature type="transmembrane region" description="Helical" evidence="1">
    <location>
        <begin position="66"/>
        <end position="86"/>
    </location>
</feature>
<dbReference type="PROSITE" id="PS00028">
    <property type="entry name" value="ZINC_FINGER_C2H2_1"/>
    <property type="match status" value="1"/>
</dbReference>
<evidence type="ECO:0000313" key="3">
    <source>
        <dbReference type="EMBL" id="QSG09036.1"/>
    </source>
</evidence>
<keyword evidence="1" id="KW-0472">Membrane</keyword>
<keyword evidence="5" id="KW-1185">Reference proteome</keyword>
<dbReference type="GeneID" id="68861352"/>